<dbReference type="Proteomes" id="UP000184330">
    <property type="component" value="Unassembled WGS sequence"/>
</dbReference>
<evidence type="ECO:0000256" key="3">
    <source>
        <dbReference type="SAM" id="SignalP"/>
    </source>
</evidence>
<keyword evidence="2" id="KW-0472">Membrane</keyword>
<keyword evidence="2" id="KW-1133">Transmembrane helix</keyword>
<accession>A0A1L7X6W2</accession>
<reference evidence="4 5" key="1">
    <citation type="submission" date="2016-03" db="EMBL/GenBank/DDBJ databases">
        <authorList>
            <person name="Ploux O."/>
        </authorList>
    </citation>
    <scope>NUCLEOTIDE SEQUENCE [LARGE SCALE GENOMIC DNA]</scope>
    <source>
        <strain evidence="4 5">UAMH 11012</strain>
    </source>
</reference>
<dbReference type="OrthoDB" id="10572052at2759"/>
<protein>
    <submittedName>
        <fullName evidence="4">Uncharacterized protein</fullName>
    </submittedName>
</protein>
<keyword evidence="2" id="KW-0812">Transmembrane</keyword>
<evidence type="ECO:0000313" key="4">
    <source>
        <dbReference type="EMBL" id="CZR60753.1"/>
    </source>
</evidence>
<proteinExistence type="predicted"/>
<feature type="compositionally biased region" description="Polar residues" evidence="1">
    <location>
        <begin position="122"/>
        <end position="135"/>
    </location>
</feature>
<sequence length="237" mass="24247">MYSPPVIFVGTLILSVKSATTQGVVQLFSDSDCTNSTGPPTLLPSGICLGTNDTTAISAISLPTCDKGNPILVISDFEECGTPSISPEVNTGDVGVCLSFLTGSGIGSAAFTCRGQVQVTTSTVSNNPPVATTVESSKVSKPTTATPSSSASSQSPSSQPGNSTSHKHGVGFGDRINLGVGIGVGGAAIIVAIVFGMLQLRHIGDQWRRNNYITGNGAPPDYGHELQAWQLPPAYGH</sequence>
<dbReference type="AlphaFoldDB" id="A0A1L7X6W2"/>
<evidence type="ECO:0000256" key="2">
    <source>
        <dbReference type="SAM" id="Phobius"/>
    </source>
</evidence>
<feature type="compositionally biased region" description="Low complexity" evidence="1">
    <location>
        <begin position="136"/>
        <end position="164"/>
    </location>
</feature>
<feature type="region of interest" description="Disordered" evidence="1">
    <location>
        <begin position="122"/>
        <end position="169"/>
    </location>
</feature>
<feature type="transmembrane region" description="Helical" evidence="2">
    <location>
        <begin position="178"/>
        <end position="200"/>
    </location>
</feature>
<name>A0A1L7X6W2_9HELO</name>
<gene>
    <name evidence="4" type="ORF">PAC_10649</name>
</gene>
<organism evidence="4 5">
    <name type="scientific">Phialocephala subalpina</name>
    <dbReference type="NCBI Taxonomy" id="576137"/>
    <lineage>
        <taxon>Eukaryota</taxon>
        <taxon>Fungi</taxon>
        <taxon>Dikarya</taxon>
        <taxon>Ascomycota</taxon>
        <taxon>Pezizomycotina</taxon>
        <taxon>Leotiomycetes</taxon>
        <taxon>Helotiales</taxon>
        <taxon>Mollisiaceae</taxon>
        <taxon>Phialocephala</taxon>
        <taxon>Phialocephala fortinii species complex</taxon>
    </lineage>
</organism>
<keyword evidence="3" id="KW-0732">Signal</keyword>
<evidence type="ECO:0000256" key="1">
    <source>
        <dbReference type="SAM" id="MobiDB-lite"/>
    </source>
</evidence>
<feature type="signal peptide" evidence="3">
    <location>
        <begin position="1"/>
        <end position="21"/>
    </location>
</feature>
<feature type="chain" id="PRO_5012702034" evidence="3">
    <location>
        <begin position="22"/>
        <end position="237"/>
    </location>
</feature>
<dbReference type="EMBL" id="FJOG01000016">
    <property type="protein sequence ID" value="CZR60753.1"/>
    <property type="molecule type" value="Genomic_DNA"/>
</dbReference>
<evidence type="ECO:0000313" key="5">
    <source>
        <dbReference type="Proteomes" id="UP000184330"/>
    </source>
</evidence>
<keyword evidence="5" id="KW-1185">Reference proteome</keyword>